<feature type="compositionally biased region" description="Basic and acidic residues" evidence="2">
    <location>
        <begin position="51"/>
        <end position="61"/>
    </location>
</feature>
<dbReference type="EMBL" id="JAPWTJ010001020">
    <property type="protein sequence ID" value="KAJ8974305.1"/>
    <property type="molecule type" value="Genomic_DNA"/>
</dbReference>
<dbReference type="PANTHER" id="PTHR33480">
    <property type="entry name" value="SET DOMAIN-CONTAINING PROTEIN-RELATED"/>
    <property type="match status" value="1"/>
</dbReference>
<comment type="caution">
    <text evidence="4">The sequence shown here is derived from an EMBL/GenBank/DDBJ whole genome shotgun (WGS) entry which is preliminary data.</text>
</comment>
<sequence length="656" mass="76435">MAGSGFVKATSGNLPAVDVLMVAEFMKRDKRFNIAEVRGSKARNMNVSFKSNEDDSIRDPDYESGDYSEETSEDDLVQRTKMQSKFARHLENKHLDKSPVKLFLSLPKKSAERLHIIDKLRKEGDFIYNSDSSYNQGDIILVRRPQIVKNRNAEHYLPCANCNAMYSKLSLNVHYRMCLKDREKFKKDTLCASRMKMKQRPEVKNFESIFDPIYYDDMIRSINNMAGLNEKIGKYKSPSTAACICSYLKKISIYLVTELIKRNDKTKLERVRDFYQLMEDGCTYDIYKTVSENQMEMKRHKTVKLPSSNDINMLRDYLDKYIHHHFKLLNDKFTEDCWMELSGAVLASLQLFNRRRAGEIERIKISDFKEYETANVNDDISQDLQITPNQKYVRFMIRGKKARGVPVLVDKFKLKCLKIILKYRQTANVPSTNPFLFGIPGKDDMQHLSANKLMSHFAHCCGAKNPERLKGTELRKQFATKCSTMDLQGMDIKDVADYMGHHEKIHLEHYRMPNATRDIVRMSRLLEKAQGIDCDSKQNSEQDEKLPSYADIQDKTMELKVTPVKSARISWSKDEKKFVENEANFYLESFESPTMEFCALLVKQPVLKRRSAITLKAYIMNEIKRRKNNALVIPKQKKCKRGVKKFWTEEEKEKSI</sequence>
<dbReference type="PANTHER" id="PTHR33480:SF1">
    <property type="entry name" value="TYR RECOMBINASE DOMAIN-CONTAINING PROTEIN"/>
    <property type="match status" value="1"/>
</dbReference>
<keyword evidence="1" id="KW-0233">DNA recombination</keyword>
<dbReference type="InterPro" id="IPR011010">
    <property type="entry name" value="DNA_brk_join_enz"/>
</dbReference>
<dbReference type="InterPro" id="IPR013762">
    <property type="entry name" value="Integrase-like_cat_sf"/>
</dbReference>
<evidence type="ECO:0000256" key="2">
    <source>
        <dbReference type="SAM" id="MobiDB-lite"/>
    </source>
</evidence>
<gene>
    <name evidence="4" type="ORF">NQ317_009545</name>
</gene>
<evidence type="ECO:0000313" key="4">
    <source>
        <dbReference type="EMBL" id="KAJ8974305.1"/>
    </source>
</evidence>
<dbReference type="InterPro" id="IPR002104">
    <property type="entry name" value="Integrase_catalytic"/>
</dbReference>
<feature type="region of interest" description="Disordered" evidence="2">
    <location>
        <begin position="46"/>
        <end position="76"/>
    </location>
</feature>
<evidence type="ECO:0000313" key="5">
    <source>
        <dbReference type="Proteomes" id="UP001162164"/>
    </source>
</evidence>
<organism evidence="4 5">
    <name type="scientific">Molorchus minor</name>
    <dbReference type="NCBI Taxonomy" id="1323400"/>
    <lineage>
        <taxon>Eukaryota</taxon>
        <taxon>Metazoa</taxon>
        <taxon>Ecdysozoa</taxon>
        <taxon>Arthropoda</taxon>
        <taxon>Hexapoda</taxon>
        <taxon>Insecta</taxon>
        <taxon>Pterygota</taxon>
        <taxon>Neoptera</taxon>
        <taxon>Endopterygota</taxon>
        <taxon>Coleoptera</taxon>
        <taxon>Polyphaga</taxon>
        <taxon>Cucujiformia</taxon>
        <taxon>Chrysomeloidea</taxon>
        <taxon>Cerambycidae</taxon>
        <taxon>Lamiinae</taxon>
        <taxon>Monochamini</taxon>
        <taxon>Molorchus</taxon>
    </lineage>
</organism>
<protein>
    <recommendedName>
        <fullName evidence="3">Tyr recombinase domain-containing protein</fullName>
    </recommendedName>
</protein>
<feature type="compositionally biased region" description="Acidic residues" evidence="2">
    <location>
        <begin position="62"/>
        <end position="75"/>
    </location>
</feature>
<feature type="domain" description="Tyr recombinase" evidence="3">
    <location>
        <begin position="386"/>
        <end position="514"/>
    </location>
</feature>
<dbReference type="SUPFAM" id="SSF56349">
    <property type="entry name" value="DNA breaking-rejoining enzymes"/>
    <property type="match status" value="1"/>
</dbReference>
<dbReference type="Proteomes" id="UP001162164">
    <property type="component" value="Unassembled WGS sequence"/>
</dbReference>
<dbReference type="Pfam" id="PF00589">
    <property type="entry name" value="Phage_integrase"/>
    <property type="match status" value="1"/>
</dbReference>
<proteinExistence type="predicted"/>
<dbReference type="Gene3D" id="1.10.443.10">
    <property type="entry name" value="Intergrase catalytic core"/>
    <property type="match status" value="1"/>
</dbReference>
<evidence type="ECO:0000256" key="1">
    <source>
        <dbReference type="ARBA" id="ARBA00023172"/>
    </source>
</evidence>
<evidence type="ECO:0000259" key="3">
    <source>
        <dbReference type="Pfam" id="PF00589"/>
    </source>
</evidence>
<reference evidence="4" key="1">
    <citation type="journal article" date="2023" name="Insect Mol. Biol.">
        <title>Genome sequencing provides insights into the evolution of gene families encoding plant cell wall-degrading enzymes in longhorned beetles.</title>
        <authorList>
            <person name="Shin N.R."/>
            <person name="Okamura Y."/>
            <person name="Kirsch R."/>
            <person name="Pauchet Y."/>
        </authorList>
    </citation>
    <scope>NUCLEOTIDE SEQUENCE</scope>
    <source>
        <strain evidence="4">MMC_N1</strain>
    </source>
</reference>
<accession>A0ABQ9J805</accession>
<keyword evidence="5" id="KW-1185">Reference proteome</keyword>
<name>A0ABQ9J805_9CUCU</name>